<sequence>MNGTELIQKERKRQIESEGWSAKHDSKHTDASLALAAVCYAAPGRLFVRKDYANGPAFEDPWPESWEERHDKREFDGNVLIPNEKLPKKQRIRNLVKAGALIAAEIDRLSHKE</sequence>
<organism evidence="2">
    <name type="scientific">marine sediment metagenome</name>
    <dbReference type="NCBI Taxonomy" id="412755"/>
    <lineage>
        <taxon>unclassified sequences</taxon>
        <taxon>metagenomes</taxon>
        <taxon>ecological metagenomes</taxon>
    </lineage>
</organism>
<evidence type="ECO:0000256" key="1">
    <source>
        <dbReference type="SAM" id="MobiDB-lite"/>
    </source>
</evidence>
<comment type="caution">
    <text evidence="2">The sequence shown here is derived from an EMBL/GenBank/DDBJ whole genome shotgun (WGS) entry which is preliminary data.</text>
</comment>
<dbReference type="EMBL" id="LAZR01020586">
    <property type="protein sequence ID" value="KKL88361.1"/>
    <property type="molecule type" value="Genomic_DNA"/>
</dbReference>
<dbReference type="AlphaFoldDB" id="A0A0F9GCZ3"/>
<feature type="region of interest" description="Disordered" evidence="1">
    <location>
        <begin position="1"/>
        <end position="26"/>
    </location>
</feature>
<name>A0A0F9GCZ3_9ZZZZ</name>
<feature type="compositionally biased region" description="Basic and acidic residues" evidence="1">
    <location>
        <begin position="7"/>
        <end position="26"/>
    </location>
</feature>
<reference evidence="2" key="1">
    <citation type="journal article" date="2015" name="Nature">
        <title>Complex archaea that bridge the gap between prokaryotes and eukaryotes.</title>
        <authorList>
            <person name="Spang A."/>
            <person name="Saw J.H."/>
            <person name="Jorgensen S.L."/>
            <person name="Zaremba-Niedzwiedzka K."/>
            <person name="Martijn J."/>
            <person name="Lind A.E."/>
            <person name="van Eijk R."/>
            <person name="Schleper C."/>
            <person name="Guy L."/>
            <person name="Ettema T.J."/>
        </authorList>
    </citation>
    <scope>NUCLEOTIDE SEQUENCE</scope>
</reference>
<proteinExistence type="predicted"/>
<accession>A0A0F9GCZ3</accession>
<protein>
    <submittedName>
        <fullName evidence="2">Uncharacterized protein</fullName>
    </submittedName>
</protein>
<evidence type="ECO:0000313" key="2">
    <source>
        <dbReference type="EMBL" id="KKL88361.1"/>
    </source>
</evidence>
<gene>
    <name evidence="2" type="ORF">LCGC14_1925440</name>
</gene>